<comment type="caution">
    <text evidence="6">The sequence shown here is derived from an EMBL/GenBank/DDBJ whole genome shotgun (WGS) entry which is preliminary data.</text>
</comment>
<gene>
    <name evidence="6" type="ORF">EV190_12230</name>
</gene>
<accession>A0A4R6UK32</accession>
<dbReference type="FunFam" id="3.40.50.300:FF:000011">
    <property type="entry name" value="Putative ABC transporter ATP-binding component"/>
    <property type="match status" value="1"/>
</dbReference>
<dbReference type="Gene3D" id="3.40.50.300">
    <property type="entry name" value="P-loop containing nucleotide triphosphate hydrolases"/>
    <property type="match status" value="2"/>
</dbReference>
<feature type="domain" description="ABC transporter" evidence="5">
    <location>
        <begin position="15"/>
        <end position="263"/>
    </location>
</feature>
<dbReference type="InterPro" id="IPR003593">
    <property type="entry name" value="AAA+_ATPase"/>
</dbReference>
<evidence type="ECO:0000256" key="1">
    <source>
        <dbReference type="ARBA" id="ARBA00022737"/>
    </source>
</evidence>
<dbReference type="SUPFAM" id="SSF52540">
    <property type="entry name" value="P-loop containing nucleoside triphosphate hydrolases"/>
    <property type="match status" value="2"/>
</dbReference>
<dbReference type="Proteomes" id="UP000295281">
    <property type="component" value="Unassembled WGS sequence"/>
</dbReference>
<dbReference type="GO" id="GO:0016887">
    <property type="term" value="F:ATP hydrolysis activity"/>
    <property type="evidence" value="ECO:0007669"/>
    <property type="project" value="InterPro"/>
</dbReference>
<dbReference type="InterPro" id="IPR027417">
    <property type="entry name" value="P-loop_NTPase"/>
</dbReference>
<keyword evidence="1" id="KW-0677">Repeat</keyword>
<evidence type="ECO:0000256" key="4">
    <source>
        <dbReference type="SAM" id="Coils"/>
    </source>
</evidence>
<feature type="coiled-coil region" evidence="4">
    <location>
        <begin position="255"/>
        <end position="289"/>
    </location>
</feature>
<dbReference type="SMART" id="SM00382">
    <property type="entry name" value="AAA"/>
    <property type="match status" value="2"/>
</dbReference>
<name>A0A4R6UK32_9ACTN</name>
<keyword evidence="4" id="KW-0175">Coiled coil</keyword>
<dbReference type="PROSITE" id="PS50893">
    <property type="entry name" value="ABC_TRANSPORTER_2"/>
    <property type="match status" value="2"/>
</dbReference>
<proteinExistence type="predicted"/>
<dbReference type="PANTHER" id="PTHR19211:SF14">
    <property type="entry name" value="ATP-BINDING CASSETTE SUB-FAMILY F MEMBER 1"/>
    <property type="match status" value="1"/>
</dbReference>
<dbReference type="AlphaFoldDB" id="A0A4R6UK32"/>
<dbReference type="RefSeq" id="WP_133742983.1">
    <property type="nucleotide sequence ID" value="NZ_SNYN01000022.1"/>
</dbReference>
<dbReference type="PROSITE" id="PS00211">
    <property type="entry name" value="ABC_TRANSPORTER_1"/>
    <property type="match status" value="1"/>
</dbReference>
<evidence type="ECO:0000256" key="2">
    <source>
        <dbReference type="ARBA" id="ARBA00022741"/>
    </source>
</evidence>
<protein>
    <submittedName>
        <fullName evidence="6">Macrolide transport system ATP-binding/permease protein</fullName>
    </submittedName>
</protein>
<dbReference type="OrthoDB" id="3207002at2"/>
<sequence>MPAITASRARARVHLSTADLRLSRGGRPVLTGVDLTVSPGQRLGVVGENGRGKTTLLQALAGTLRPDSGTVRRVGTIGVAGQEVPIDADRTVGDLIDVELSRVRTALHAFETATLALTDGHPGAEQDYADALADAEAVDAWDAHRRVDVSLAALGAVSDRTRTLAGLSVGQRYRVRLACLLGAGHDLLLLDEPTNHLDAAGLEHLTARLREYPGGVVLVSHDRALLADVATSVIDLDPTRDGRPRTYGGGYPGYREGRRAERERWETEYRDQQEERRRLEQNLSTARNRLSTGWRPDKGTGKHTRATRAPALVRAVHRRQEELRAHALDVPEPPLRFQPPTLGARPETTLLRAEEVTVDGRLTTPCSALLETGGRLVVTGPNGSGKSTLLSVLSGELTPHSGTVLREPGARVGLLGQESPAPSRRTAHEVYETAVNRLVVSGELREDDRVELAQLGLLPSDTVHRPVAELSVGQQRRLDLAVLLAARPHVLLLDEPTNHLSMALVEDLSRALAATDAAVVVATHDRQLLRDTAAWPRLRIRPTTPTKPDRP</sequence>
<dbReference type="InterPro" id="IPR003439">
    <property type="entry name" value="ABC_transporter-like_ATP-bd"/>
</dbReference>
<evidence type="ECO:0000259" key="5">
    <source>
        <dbReference type="PROSITE" id="PS50893"/>
    </source>
</evidence>
<feature type="domain" description="ABC transporter" evidence="5">
    <location>
        <begin position="344"/>
        <end position="551"/>
    </location>
</feature>
<evidence type="ECO:0000256" key="3">
    <source>
        <dbReference type="ARBA" id="ARBA00022840"/>
    </source>
</evidence>
<keyword evidence="7" id="KW-1185">Reference proteome</keyword>
<keyword evidence="3 6" id="KW-0067">ATP-binding</keyword>
<dbReference type="CDD" id="cd03221">
    <property type="entry name" value="ABCF_EF-3"/>
    <property type="match status" value="1"/>
</dbReference>
<dbReference type="InterPro" id="IPR050611">
    <property type="entry name" value="ABCF"/>
</dbReference>
<dbReference type="InterPro" id="IPR017871">
    <property type="entry name" value="ABC_transporter-like_CS"/>
</dbReference>
<reference evidence="6 7" key="1">
    <citation type="submission" date="2019-03" db="EMBL/GenBank/DDBJ databases">
        <title>Genomic Encyclopedia of Type Strains, Phase IV (KMG-IV): sequencing the most valuable type-strain genomes for metagenomic binning, comparative biology and taxonomic classification.</title>
        <authorList>
            <person name="Goeker M."/>
        </authorList>
    </citation>
    <scope>NUCLEOTIDE SEQUENCE [LARGE SCALE GENOMIC DNA]</scope>
    <source>
        <strain evidence="6 7">DSM 46770</strain>
    </source>
</reference>
<organism evidence="6 7">
    <name type="scientific">Actinorugispora endophytica</name>
    <dbReference type="NCBI Taxonomy" id="1605990"/>
    <lineage>
        <taxon>Bacteria</taxon>
        <taxon>Bacillati</taxon>
        <taxon>Actinomycetota</taxon>
        <taxon>Actinomycetes</taxon>
        <taxon>Streptosporangiales</taxon>
        <taxon>Nocardiopsidaceae</taxon>
        <taxon>Actinorugispora</taxon>
    </lineage>
</organism>
<dbReference type="Pfam" id="PF00005">
    <property type="entry name" value="ABC_tran"/>
    <property type="match status" value="2"/>
</dbReference>
<keyword evidence="2" id="KW-0547">Nucleotide-binding</keyword>
<evidence type="ECO:0000313" key="6">
    <source>
        <dbReference type="EMBL" id="TDQ47211.1"/>
    </source>
</evidence>
<dbReference type="EMBL" id="SNYN01000022">
    <property type="protein sequence ID" value="TDQ47211.1"/>
    <property type="molecule type" value="Genomic_DNA"/>
</dbReference>
<dbReference type="GO" id="GO:0005524">
    <property type="term" value="F:ATP binding"/>
    <property type="evidence" value="ECO:0007669"/>
    <property type="project" value="UniProtKB-KW"/>
</dbReference>
<evidence type="ECO:0000313" key="7">
    <source>
        <dbReference type="Proteomes" id="UP000295281"/>
    </source>
</evidence>
<dbReference type="PANTHER" id="PTHR19211">
    <property type="entry name" value="ATP-BINDING TRANSPORT PROTEIN-RELATED"/>
    <property type="match status" value="1"/>
</dbReference>